<reference evidence="1" key="1">
    <citation type="submission" date="2020-08" db="EMBL/GenBank/DDBJ databases">
        <title>Multicomponent nature underlies the extraordinary mechanical properties of spider dragline silk.</title>
        <authorList>
            <person name="Kono N."/>
            <person name="Nakamura H."/>
            <person name="Mori M."/>
            <person name="Yoshida Y."/>
            <person name="Ohtoshi R."/>
            <person name="Malay A.D."/>
            <person name="Moran D.A.P."/>
            <person name="Tomita M."/>
            <person name="Numata K."/>
            <person name="Arakawa K."/>
        </authorList>
    </citation>
    <scope>NUCLEOTIDE SEQUENCE</scope>
</reference>
<evidence type="ECO:0000313" key="1">
    <source>
        <dbReference type="EMBL" id="GFU34211.1"/>
    </source>
</evidence>
<dbReference type="EMBL" id="BMAW01083468">
    <property type="protein sequence ID" value="GFU34211.1"/>
    <property type="molecule type" value="Genomic_DNA"/>
</dbReference>
<name>A0A8X6QNK6_NEPPI</name>
<accession>A0A8X6QNK6</accession>
<dbReference type="AlphaFoldDB" id="A0A8X6QNK6"/>
<proteinExistence type="predicted"/>
<evidence type="ECO:0000313" key="2">
    <source>
        <dbReference type="Proteomes" id="UP000887013"/>
    </source>
</evidence>
<organism evidence="1 2">
    <name type="scientific">Nephila pilipes</name>
    <name type="common">Giant wood spider</name>
    <name type="synonym">Nephila maculata</name>
    <dbReference type="NCBI Taxonomy" id="299642"/>
    <lineage>
        <taxon>Eukaryota</taxon>
        <taxon>Metazoa</taxon>
        <taxon>Ecdysozoa</taxon>
        <taxon>Arthropoda</taxon>
        <taxon>Chelicerata</taxon>
        <taxon>Arachnida</taxon>
        <taxon>Araneae</taxon>
        <taxon>Araneomorphae</taxon>
        <taxon>Entelegynae</taxon>
        <taxon>Araneoidea</taxon>
        <taxon>Nephilidae</taxon>
        <taxon>Nephila</taxon>
    </lineage>
</organism>
<gene>
    <name evidence="1" type="ORF">NPIL_355501</name>
</gene>
<keyword evidence="2" id="KW-1185">Reference proteome</keyword>
<comment type="caution">
    <text evidence="1">The sequence shown here is derived from an EMBL/GenBank/DDBJ whole genome shotgun (WGS) entry which is preliminary data.</text>
</comment>
<protein>
    <submittedName>
        <fullName evidence="1">Uncharacterized protein</fullName>
    </submittedName>
</protein>
<sequence length="78" mass="8910">MGEIACVQIGPSDNPWRRPVQRKDCTIGYTSTCWRTSGLVVYKGFPNSHNSVSDFQPPFLFDGINSSRKICDIRWMIK</sequence>
<dbReference type="Proteomes" id="UP000887013">
    <property type="component" value="Unassembled WGS sequence"/>
</dbReference>